<feature type="region of interest" description="Disordered" evidence="1">
    <location>
        <begin position="1"/>
        <end position="22"/>
    </location>
</feature>
<accession>A0A2T7P244</accession>
<name>A0A2T7P244_POMCA</name>
<evidence type="ECO:0000313" key="2">
    <source>
        <dbReference type="EMBL" id="PVD27497.1"/>
    </source>
</evidence>
<feature type="compositionally biased region" description="Acidic residues" evidence="1">
    <location>
        <begin position="118"/>
        <end position="127"/>
    </location>
</feature>
<evidence type="ECO:0000313" key="3">
    <source>
        <dbReference type="Proteomes" id="UP000245119"/>
    </source>
</evidence>
<proteinExistence type="predicted"/>
<organism evidence="2 3">
    <name type="scientific">Pomacea canaliculata</name>
    <name type="common">Golden apple snail</name>
    <dbReference type="NCBI Taxonomy" id="400727"/>
    <lineage>
        <taxon>Eukaryota</taxon>
        <taxon>Metazoa</taxon>
        <taxon>Spiralia</taxon>
        <taxon>Lophotrochozoa</taxon>
        <taxon>Mollusca</taxon>
        <taxon>Gastropoda</taxon>
        <taxon>Caenogastropoda</taxon>
        <taxon>Architaenioglossa</taxon>
        <taxon>Ampullarioidea</taxon>
        <taxon>Ampullariidae</taxon>
        <taxon>Pomacea</taxon>
    </lineage>
</organism>
<sequence>MYRIPESLPLHTSRPPVDSNSYLPSVPSCSPFNPHEGASSRQTPCRRSSSYLYRHLAVRSHPVPGSYGDVYLTPRTSSSCSTSPLTLQSCGLTTDQWPQQGNPCMEPRARQTTRMVEENGDDAGECR</sequence>
<keyword evidence="3" id="KW-1185">Reference proteome</keyword>
<dbReference type="Proteomes" id="UP000245119">
    <property type="component" value="Linkage Group LG7"/>
</dbReference>
<feature type="region of interest" description="Disordered" evidence="1">
    <location>
        <begin position="92"/>
        <end position="127"/>
    </location>
</feature>
<evidence type="ECO:0000256" key="1">
    <source>
        <dbReference type="SAM" id="MobiDB-lite"/>
    </source>
</evidence>
<reference evidence="2 3" key="1">
    <citation type="submission" date="2018-04" db="EMBL/GenBank/DDBJ databases">
        <title>The genome of golden apple snail Pomacea canaliculata provides insight into stress tolerance and invasive adaptation.</title>
        <authorList>
            <person name="Liu C."/>
            <person name="Liu B."/>
            <person name="Ren Y."/>
            <person name="Zhang Y."/>
            <person name="Wang H."/>
            <person name="Li S."/>
            <person name="Jiang F."/>
            <person name="Yin L."/>
            <person name="Zhang G."/>
            <person name="Qian W."/>
            <person name="Fan W."/>
        </authorList>
    </citation>
    <scope>NUCLEOTIDE SEQUENCE [LARGE SCALE GENOMIC DNA]</scope>
    <source>
        <strain evidence="2">SZHN2017</strain>
        <tissue evidence="2">Muscle</tissue>
    </source>
</reference>
<protein>
    <submittedName>
        <fullName evidence="2">Uncharacterized protein</fullName>
    </submittedName>
</protein>
<dbReference type="AlphaFoldDB" id="A0A2T7P244"/>
<comment type="caution">
    <text evidence="2">The sequence shown here is derived from an EMBL/GenBank/DDBJ whole genome shotgun (WGS) entry which is preliminary data.</text>
</comment>
<gene>
    <name evidence="2" type="ORF">C0Q70_12658</name>
</gene>
<dbReference type="EMBL" id="PZQS01000007">
    <property type="protein sequence ID" value="PVD27497.1"/>
    <property type="molecule type" value="Genomic_DNA"/>
</dbReference>
<feature type="compositionally biased region" description="Polar residues" evidence="1">
    <location>
        <begin position="92"/>
        <end position="102"/>
    </location>
</feature>